<name>A0A1M6UCL1_9BRAD</name>
<reference evidence="1 2" key="1">
    <citation type="submission" date="2016-11" db="EMBL/GenBank/DDBJ databases">
        <authorList>
            <person name="Jaros S."/>
            <person name="Januszkiewicz K."/>
            <person name="Wedrychowicz H."/>
        </authorList>
    </citation>
    <scope>NUCLEOTIDE SEQUENCE [LARGE SCALE GENOMIC DNA]</scope>
    <source>
        <strain evidence="1 2">GAS499</strain>
    </source>
</reference>
<accession>A0A1M6UCL1</accession>
<dbReference type="SUPFAM" id="SSF53335">
    <property type="entry name" value="S-adenosyl-L-methionine-dependent methyltransferases"/>
    <property type="match status" value="1"/>
</dbReference>
<keyword evidence="1" id="KW-0808">Transferase</keyword>
<organism evidence="1 2">
    <name type="scientific">Bradyrhizobium lablabi</name>
    <dbReference type="NCBI Taxonomy" id="722472"/>
    <lineage>
        <taxon>Bacteria</taxon>
        <taxon>Pseudomonadati</taxon>
        <taxon>Pseudomonadota</taxon>
        <taxon>Alphaproteobacteria</taxon>
        <taxon>Hyphomicrobiales</taxon>
        <taxon>Nitrobacteraceae</taxon>
        <taxon>Bradyrhizobium</taxon>
    </lineage>
</organism>
<sequence length="248" mass="26985">MTLRRVLKSLTPPIIGDLLHGGCPYVSWSAASESASSYSDQALNAFKVARRMPGSVEGALLRTNLLYLIALACGKPDLSIVDFGGSTGELGADFLIAFPDATYTVVENPAMVAMMKGQGPVGFACTPPAECDIFFSSGALQYIENPTEILTVAFTSARRSVVLMRNSFADEDIYRVQRSRLFANGSGPIPEGYKDRTVRYPHRTMKEGSIVEIARQYGFRCVTRIAEADTDALPYAGKVYGTQLVFLR</sequence>
<dbReference type="AlphaFoldDB" id="A0A1M6UCL1"/>
<dbReference type="RefSeq" id="WP_079540426.1">
    <property type="nucleotide sequence ID" value="NZ_LT670844.1"/>
</dbReference>
<gene>
    <name evidence="1" type="ORF">SAMN05444159_3867</name>
</gene>
<evidence type="ECO:0000313" key="2">
    <source>
        <dbReference type="Proteomes" id="UP000189935"/>
    </source>
</evidence>
<keyword evidence="1" id="KW-0489">Methyltransferase</keyword>
<dbReference type="GO" id="GO:0008168">
    <property type="term" value="F:methyltransferase activity"/>
    <property type="evidence" value="ECO:0007669"/>
    <property type="project" value="UniProtKB-KW"/>
</dbReference>
<dbReference type="Proteomes" id="UP000189935">
    <property type="component" value="Chromosome I"/>
</dbReference>
<proteinExistence type="predicted"/>
<protein>
    <submittedName>
        <fullName evidence="1">Putative methyltransferase, LIC12133 family</fullName>
    </submittedName>
</protein>
<dbReference type="InterPro" id="IPR029063">
    <property type="entry name" value="SAM-dependent_MTases_sf"/>
</dbReference>
<evidence type="ECO:0000313" key="1">
    <source>
        <dbReference type="EMBL" id="SHK66901.1"/>
    </source>
</evidence>
<dbReference type="OrthoDB" id="8400757at2"/>
<dbReference type="Gene3D" id="3.40.50.150">
    <property type="entry name" value="Vaccinia Virus protein VP39"/>
    <property type="match status" value="1"/>
</dbReference>
<dbReference type="GO" id="GO:0032259">
    <property type="term" value="P:methylation"/>
    <property type="evidence" value="ECO:0007669"/>
    <property type="project" value="UniProtKB-KW"/>
</dbReference>
<dbReference type="EMBL" id="LT670844">
    <property type="protein sequence ID" value="SHK66901.1"/>
    <property type="molecule type" value="Genomic_DNA"/>
</dbReference>